<sequence length="368" mass="40167">MKKILLIVAAGAIGLMAYALTNSRPVSAWNVNIDTNLSVSPAVISFATVFPGEINFRPLNINLSQNFIRSSIHDDVEYRILQKTKPREDSASERAYCAENPNDYERCYPSLCPYLSKEPDGQPANDTGVPAFHDPSAPTSIALGRLAKSENDTDDHWVIDLHSPCFRGQCDQRNEVPPEYQLDPSLNGELFGCDLVVEVTNVSYVSAPTRTQGFWKTRTAFTSRIFQDYLGGTMNVGSGSHIRTITNLTGNRQSRLFGAYYASIPKKTNNSNRLAIDQARMRLLQQLVTAKLNCAAFGCSASIQTLITNADSAYATGTVASMDALAGQLDAYNNSGDPIPIPASLQPIGSSTPSQSSQRANKVFWNNP</sequence>
<evidence type="ECO:0000313" key="3">
    <source>
        <dbReference type="Proteomes" id="UP000176846"/>
    </source>
</evidence>
<protein>
    <submittedName>
        <fullName evidence="2">Uncharacterized protein</fullName>
    </submittedName>
</protein>
<dbReference type="AlphaFoldDB" id="A0A1F7UY49"/>
<name>A0A1F7UY49_9BACT</name>
<gene>
    <name evidence="2" type="ORF">A2936_04610</name>
</gene>
<reference evidence="2 3" key="1">
    <citation type="journal article" date="2016" name="Nat. Commun.">
        <title>Thousands of microbial genomes shed light on interconnected biogeochemical processes in an aquifer system.</title>
        <authorList>
            <person name="Anantharaman K."/>
            <person name="Brown C.T."/>
            <person name="Hug L.A."/>
            <person name="Sharon I."/>
            <person name="Castelle C.J."/>
            <person name="Probst A.J."/>
            <person name="Thomas B.C."/>
            <person name="Singh A."/>
            <person name="Wilkins M.J."/>
            <person name="Karaoz U."/>
            <person name="Brodie E.L."/>
            <person name="Williams K.H."/>
            <person name="Hubbard S.S."/>
            <person name="Banfield J.F."/>
        </authorList>
    </citation>
    <scope>NUCLEOTIDE SEQUENCE [LARGE SCALE GENOMIC DNA]</scope>
</reference>
<accession>A0A1F7UY49</accession>
<evidence type="ECO:0000313" key="2">
    <source>
        <dbReference type="EMBL" id="OGL83190.1"/>
    </source>
</evidence>
<comment type="caution">
    <text evidence="2">The sequence shown here is derived from an EMBL/GenBank/DDBJ whole genome shotgun (WGS) entry which is preliminary data.</text>
</comment>
<dbReference type="EMBL" id="MGEK01000001">
    <property type="protein sequence ID" value="OGL83190.1"/>
    <property type="molecule type" value="Genomic_DNA"/>
</dbReference>
<feature type="compositionally biased region" description="Polar residues" evidence="1">
    <location>
        <begin position="347"/>
        <end position="368"/>
    </location>
</feature>
<evidence type="ECO:0000256" key="1">
    <source>
        <dbReference type="SAM" id="MobiDB-lite"/>
    </source>
</evidence>
<organism evidence="2 3">
    <name type="scientific">Candidatus Uhrbacteria bacterium RIFCSPLOWO2_01_FULL_47_25</name>
    <dbReference type="NCBI Taxonomy" id="1802402"/>
    <lineage>
        <taxon>Bacteria</taxon>
        <taxon>Candidatus Uhriibacteriota</taxon>
    </lineage>
</organism>
<proteinExistence type="predicted"/>
<dbReference type="Proteomes" id="UP000176846">
    <property type="component" value="Unassembled WGS sequence"/>
</dbReference>
<feature type="region of interest" description="Disordered" evidence="1">
    <location>
        <begin position="345"/>
        <end position="368"/>
    </location>
</feature>